<dbReference type="EMBL" id="SJOL01012104">
    <property type="protein sequence ID" value="TGZ46588.1"/>
    <property type="molecule type" value="Genomic_DNA"/>
</dbReference>
<dbReference type="STRING" id="147828.A0A4S2KFP7"/>
<feature type="transmembrane region" description="Helical" evidence="7">
    <location>
        <begin position="698"/>
        <end position="728"/>
    </location>
</feature>
<protein>
    <recommendedName>
        <fullName evidence="13">CSC1/OSCA1-like 7TM region domain-containing protein</fullName>
    </recommendedName>
</protein>
<dbReference type="GO" id="GO:0005886">
    <property type="term" value="C:plasma membrane"/>
    <property type="evidence" value="ECO:0007669"/>
    <property type="project" value="TreeGrafter"/>
</dbReference>
<dbReference type="InterPro" id="IPR032880">
    <property type="entry name" value="CSC1/OSCA1-like_N"/>
</dbReference>
<feature type="domain" description="CSC1/OSCA1-like cytosolic" evidence="10">
    <location>
        <begin position="227"/>
        <end position="448"/>
    </location>
</feature>
<feature type="transmembrane region" description="Helical" evidence="7">
    <location>
        <begin position="787"/>
        <end position="811"/>
    </location>
</feature>
<comment type="caution">
    <text evidence="11">The sequence shown here is derived from an EMBL/GenBank/DDBJ whole genome shotgun (WGS) entry which is preliminary data.</text>
</comment>
<dbReference type="PANTHER" id="PTHR13018:SF5">
    <property type="entry name" value="RE44586P"/>
    <property type="match status" value="1"/>
</dbReference>
<feature type="transmembrane region" description="Helical" evidence="7">
    <location>
        <begin position="41"/>
        <end position="58"/>
    </location>
</feature>
<organism evidence="11 12">
    <name type="scientific">Opisthorchis felineus</name>
    <dbReference type="NCBI Taxonomy" id="147828"/>
    <lineage>
        <taxon>Eukaryota</taxon>
        <taxon>Metazoa</taxon>
        <taxon>Spiralia</taxon>
        <taxon>Lophotrochozoa</taxon>
        <taxon>Platyhelminthes</taxon>
        <taxon>Trematoda</taxon>
        <taxon>Digenea</taxon>
        <taxon>Opisthorchiida</taxon>
        <taxon>Opisthorchiata</taxon>
        <taxon>Opisthorchiidae</taxon>
        <taxon>Opisthorchis</taxon>
    </lineage>
</organism>
<evidence type="ECO:0000256" key="6">
    <source>
        <dbReference type="ARBA" id="ARBA00023136"/>
    </source>
</evidence>
<comment type="similarity">
    <text evidence="2">Belongs to the CSC1 (TC 1.A.17) family.</text>
</comment>
<dbReference type="InterPro" id="IPR027815">
    <property type="entry name" value="CSC1/OSCA1-like_cyt"/>
</dbReference>
<keyword evidence="5 7" id="KW-1133">Transmembrane helix</keyword>
<keyword evidence="6 7" id="KW-0472">Membrane</keyword>
<evidence type="ECO:0008006" key="13">
    <source>
        <dbReference type="Google" id="ProtNLM"/>
    </source>
</evidence>
<evidence type="ECO:0000256" key="4">
    <source>
        <dbReference type="ARBA" id="ARBA00022692"/>
    </source>
</evidence>
<name>A0A4S2KFP7_OPIFE</name>
<evidence type="ECO:0000256" key="2">
    <source>
        <dbReference type="ARBA" id="ARBA00007779"/>
    </source>
</evidence>
<evidence type="ECO:0000259" key="8">
    <source>
        <dbReference type="Pfam" id="PF02714"/>
    </source>
</evidence>
<dbReference type="InterPro" id="IPR003864">
    <property type="entry name" value="CSC1/OSCA1-like_7TM"/>
</dbReference>
<feature type="domain" description="CSC1/OSCA1-like 7TM region" evidence="8">
    <location>
        <begin position="459"/>
        <end position="565"/>
    </location>
</feature>
<feature type="transmembrane region" description="Helical" evidence="7">
    <location>
        <begin position="543"/>
        <end position="570"/>
    </location>
</feature>
<dbReference type="Pfam" id="PF13967">
    <property type="entry name" value="RSN1_TM"/>
    <property type="match status" value="1"/>
</dbReference>
<evidence type="ECO:0000313" key="12">
    <source>
        <dbReference type="Proteomes" id="UP000308267"/>
    </source>
</evidence>
<gene>
    <name evidence="11" type="ORF">CRM22_011094</name>
</gene>
<dbReference type="AlphaFoldDB" id="A0A4S2KFP7"/>
<proteinExistence type="inferred from homology"/>
<evidence type="ECO:0000256" key="7">
    <source>
        <dbReference type="SAM" id="Phobius"/>
    </source>
</evidence>
<sequence length="952" mass="107704">MSALSNSFSSQPPSQPICDRIITYNNRTAVIPGYEGIPQNLLINVVSWVLLLLLFAVLRKLAWNYGQIALSKPRRSKWASLFFSEVRRSTMETDSVDSIDMNYAMRDHGFWFWLRTCFTLTASDVERTAGLDAVHYLRFLSYLIAYTAVTMVFCLTVILPLNIKGTLKSPDLQSFGVTTISNLPGESQVLWAHVVFGFLYFILAFFLMQHFSKVLWHEAPKAKIVSHRTLMISGISRSHCQRDLISRHFREAYPSCEVDDIQVCYDIRRLVDLDNKWETAETSLKFSRRRFEAKGVRPVMIPRCCGWSCTNCYYRGHCRFCFASPQHLNTFMCDTNCDDEATAIIGSAVCCNQCQCPTPVDAISYYTRESEQLRKLIEEEGSRAVKTKIGIAFVTFTTKEAATRVYRSYHSGIRCNVNLPHSSVSAFLRSRSWTVVYAPTSSNIIWQNLAISRTIWWVRAVAVNLFVFIIIFFLTTPTYVLNLVNKLRLTERLQINDPFVIQFIPSIILWSVSALLPLLVYNSDRLVGHWTRSTLHLTVMTKTFILLILMVLVLPSLGLTSIPALLQWLFPEMRWVPLQPADQNDPQQTSHFNLPSAVLSTPRYLFTSMINPTVTPPITSPWIPLGPQSFQWECVFMPDNGAFFVNYVITSAFFGTALQLARLPELFLYAFRIMCVRSQAEKASVRKASQWEFDFGLYYAWTLCVFAVVSAYSILCPLITPFGLIYLISKYLVDRHNLFYAYLPSRIDSRIHWLAINFMLAAVLLLQLNLFMFIAIRLGAIGNPLSITALVGLILSGLLWITTIVTGWVFVGSSATRFRRTSTARSGSPVDTDSGELVGTSFRTGTTMRVTDEYYTAVDRTDQLDLDPPMPTEGPANCPISPTSVYGYRHHETVSSEGLIGTRREVGHLASLRTSSPVDLALAVQPPFIAPVLLNVTEVTQTNPLSTLPNEQ</sequence>
<dbReference type="OrthoDB" id="1689567at2759"/>
<dbReference type="EMBL" id="SJOL01012104">
    <property type="protein sequence ID" value="TGZ46587.1"/>
    <property type="molecule type" value="Genomic_DNA"/>
</dbReference>
<reference evidence="11 12" key="1">
    <citation type="journal article" date="2019" name="BMC Genomics">
        <title>New insights from Opisthorchis felineus genome: update on genomics of the epidemiologically important liver flukes.</title>
        <authorList>
            <person name="Ershov N.I."/>
            <person name="Mordvinov V.A."/>
            <person name="Prokhortchouk E.B."/>
            <person name="Pakharukova M.Y."/>
            <person name="Gunbin K.V."/>
            <person name="Ustyantsev K."/>
            <person name="Genaev M.A."/>
            <person name="Blinov A.G."/>
            <person name="Mazur A."/>
            <person name="Boulygina E."/>
            <person name="Tsygankova S."/>
            <person name="Khrameeva E."/>
            <person name="Chekanov N."/>
            <person name="Fan G."/>
            <person name="Xiao A."/>
            <person name="Zhang H."/>
            <person name="Xu X."/>
            <person name="Yang H."/>
            <person name="Solovyev V."/>
            <person name="Lee S.M."/>
            <person name="Liu X."/>
            <person name="Afonnikov D.A."/>
            <person name="Skryabin K.G."/>
        </authorList>
    </citation>
    <scope>NUCLEOTIDE SEQUENCE [LARGE SCALE GENOMIC DNA]</scope>
    <source>
        <strain evidence="11">AK-0245</strain>
        <tissue evidence="11">Whole organism</tissue>
    </source>
</reference>
<feature type="transmembrane region" description="Helical" evidence="7">
    <location>
        <begin position="456"/>
        <end position="479"/>
    </location>
</feature>
<feature type="transmembrane region" description="Helical" evidence="7">
    <location>
        <begin position="753"/>
        <end position="775"/>
    </location>
</feature>
<keyword evidence="12" id="KW-1185">Reference proteome</keyword>
<accession>A0A4S2KFP7</accession>
<evidence type="ECO:0000259" key="9">
    <source>
        <dbReference type="Pfam" id="PF13967"/>
    </source>
</evidence>
<dbReference type="PANTHER" id="PTHR13018">
    <property type="entry name" value="PROBABLE MEMBRANE PROTEIN DUF221-RELATED"/>
    <property type="match status" value="1"/>
</dbReference>
<feature type="domain" description="CSC1/OSCA1-like 7TM region" evidence="8">
    <location>
        <begin position="631"/>
        <end position="771"/>
    </location>
</feature>
<feature type="transmembrane region" description="Helical" evidence="7">
    <location>
        <begin position="499"/>
        <end position="522"/>
    </location>
</feature>
<dbReference type="GO" id="GO:0005227">
    <property type="term" value="F:calcium-activated cation channel activity"/>
    <property type="evidence" value="ECO:0007669"/>
    <property type="project" value="InterPro"/>
</dbReference>
<feature type="transmembrane region" description="Helical" evidence="7">
    <location>
        <begin position="139"/>
        <end position="163"/>
    </location>
</feature>
<keyword evidence="3" id="KW-0813">Transport</keyword>
<feature type="transmembrane region" description="Helical" evidence="7">
    <location>
        <begin position="190"/>
        <end position="208"/>
    </location>
</feature>
<keyword evidence="4 7" id="KW-0812">Transmembrane</keyword>
<evidence type="ECO:0000256" key="3">
    <source>
        <dbReference type="ARBA" id="ARBA00022448"/>
    </source>
</evidence>
<feature type="domain" description="CSC1/OSCA1-like N-terminal transmembrane" evidence="9">
    <location>
        <begin position="40"/>
        <end position="208"/>
    </location>
</feature>
<comment type="subcellular location">
    <subcellularLocation>
        <location evidence="1">Membrane</location>
        <topology evidence="1">Multi-pass membrane protein</topology>
    </subcellularLocation>
</comment>
<evidence type="ECO:0000313" key="11">
    <source>
        <dbReference type="EMBL" id="TGZ46587.1"/>
    </source>
</evidence>
<evidence type="ECO:0000256" key="1">
    <source>
        <dbReference type="ARBA" id="ARBA00004141"/>
    </source>
</evidence>
<evidence type="ECO:0000259" key="10">
    <source>
        <dbReference type="Pfam" id="PF14703"/>
    </source>
</evidence>
<dbReference type="InterPro" id="IPR045122">
    <property type="entry name" value="Csc1-like"/>
</dbReference>
<dbReference type="Proteomes" id="UP000308267">
    <property type="component" value="Unassembled WGS sequence"/>
</dbReference>
<dbReference type="Pfam" id="PF02714">
    <property type="entry name" value="RSN1_7TM"/>
    <property type="match status" value="2"/>
</dbReference>
<dbReference type="Pfam" id="PF14703">
    <property type="entry name" value="PHM7_cyt"/>
    <property type="match status" value="1"/>
</dbReference>
<evidence type="ECO:0000256" key="5">
    <source>
        <dbReference type="ARBA" id="ARBA00022989"/>
    </source>
</evidence>